<dbReference type="RefSeq" id="WP_186879007.1">
    <property type="nucleotide sequence ID" value="NZ_JACOPN010000007.1"/>
</dbReference>
<organism evidence="2 3">
    <name type="scientific">Flintibacter faecis</name>
    <dbReference type="NCBI Taxonomy" id="2763047"/>
    <lineage>
        <taxon>Bacteria</taxon>
        <taxon>Bacillati</taxon>
        <taxon>Bacillota</taxon>
        <taxon>Clostridia</taxon>
        <taxon>Eubacteriales</taxon>
        <taxon>Flintibacter</taxon>
    </lineage>
</organism>
<keyword evidence="1" id="KW-1133">Transmembrane helix</keyword>
<comment type="caution">
    <text evidence="2">The sequence shown here is derived from an EMBL/GenBank/DDBJ whole genome shotgun (WGS) entry which is preliminary data.</text>
</comment>
<feature type="transmembrane region" description="Helical" evidence="1">
    <location>
        <begin position="101"/>
        <end position="122"/>
    </location>
</feature>
<keyword evidence="3" id="KW-1185">Reference proteome</keyword>
<accession>A0A8J6IWH5</accession>
<dbReference type="Proteomes" id="UP000602260">
    <property type="component" value="Unassembled WGS sequence"/>
</dbReference>
<dbReference type="AlphaFoldDB" id="A0A8J6IWH5"/>
<keyword evidence="1" id="KW-0472">Membrane</keyword>
<dbReference type="EMBL" id="JACOPN010000007">
    <property type="protein sequence ID" value="MBC5717844.1"/>
    <property type="molecule type" value="Genomic_DNA"/>
</dbReference>
<evidence type="ECO:0000256" key="1">
    <source>
        <dbReference type="SAM" id="Phobius"/>
    </source>
</evidence>
<evidence type="ECO:0000313" key="2">
    <source>
        <dbReference type="EMBL" id="MBC5717844.1"/>
    </source>
</evidence>
<reference evidence="2" key="1">
    <citation type="submission" date="2020-08" db="EMBL/GenBank/DDBJ databases">
        <title>Genome public.</title>
        <authorList>
            <person name="Liu C."/>
            <person name="Sun Q."/>
        </authorList>
    </citation>
    <scope>NUCLEOTIDE SEQUENCE</scope>
    <source>
        <strain evidence="2">BX5</strain>
    </source>
</reference>
<sequence length="208" mass="24541">MLRIERGTGLFPFLAVLVGIFDTLYAGRTFVLRGIGRYYRSHMYEEPQKCILRYGSEYYLLAAMGIGILLIYMAILVPAAAENSIIQQFLQGDFSQRFALWFAPVCGVISIVFLVVMLNTNIRYSQEKMTIKYPLHRKRELYWRNIQRIEMAAVKKTEKAEWMKLRLYTREGTYKISFKFLTHGKDEFLSMLFKMIQKYRISCMQTDK</sequence>
<feature type="transmembrane region" description="Helical" evidence="1">
    <location>
        <begin position="58"/>
        <end position="81"/>
    </location>
</feature>
<name>A0A8J6IWH5_9FIRM</name>
<feature type="transmembrane region" description="Helical" evidence="1">
    <location>
        <begin position="12"/>
        <end position="31"/>
    </location>
</feature>
<protein>
    <submittedName>
        <fullName evidence="2">Uncharacterized protein</fullName>
    </submittedName>
</protein>
<keyword evidence="1" id="KW-0812">Transmembrane</keyword>
<proteinExistence type="predicted"/>
<evidence type="ECO:0000313" key="3">
    <source>
        <dbReference type="Proteomes" id="UP000602260"/>
    </source>
</evidence>
<gene>
    <name evidence="2" type="ORF">H8S55_10980</name>
</gene>